<sequence>MDVLTRRADFAWLALLLIIGGAVVALQAGLPKGILDGIVVAALLAKARLVAMDFLGLRWAPAGWRRGIGAGVITVAGLAWALAVIG</sequence>
<dbReference type="RefSeq" id="WP_106334833.1">
    <property type="nucleotide sequence ID" value="NZ_PVZS01000001.1"/>
</dbReference>
<keyword evidence="1" id="KW-1133">Transmembrane helix</keyword>
<keyword evidence="3" id="KW-1185">Reference proteome</keyword>
<dbReference type="Proteomes" id="UP000239772">
    <property type="component" value="Unassembled WGS sequence"/>
</dbReference>
<comment type="caution">
    <text evidence="2">The sequence shown here is derived from an EMBL/GenBank/DDBJ whole genome shotgun (WGS) entry which is preliminary data.</text>
</comment>
<protein>
    <recommendedName>
        <fullName evidence="4">Nitric oxide reductase F protein</fullName>
    </recommendedName>
</protein>
<reference evidence="3" key="1">
    <citation type="submission" date="2018-03" db="EMBL/GenBank/DDBJ databases">
        <authorList>
            <person name="Sun L."/>
            <person name="Liu H."/>
            <person name="Chen W."/>
            <person name="Huang K."/>
            <person name="Liu W."/>
            <person name="Gao X."/>
        </authorList>
    </citation>
    <scope>NUCLEOTIDE SEQUENCE [LARGE SCALE GENOMIC DNA]</scope>
    <source>
        <strain evidence="3">SH9</strain>
    </source>
</reference>
<evidence type="ECO:0000313" key="3">
    <source>
        <dbReference type="Proteomes" id="UP000239772"/>
    </source>
</evidence>
<evidence type="ECO:0000313" key="2">
    <source>
        <dbReference type="EMBL" id="PSC07048.1"/>
    </source>
</evidence>
<dbReference type="EMBL" id="PVZS01000001">
    <property type="protein sequence ID" value="PSC07048.1"/>
    <property type="molecule type" value="Genomic_DNA"/>
</dbReference>
<feature type="transmembrane region" description="Helical" evidence="1">
    <location>
        <begin position="67"/>
        <end position="85"/>
    </location>
</feature>
<keyword evidence="1" id="KW-0812">Transmembrane</keyword>
<evidence type="ECO:0000256" key="1">
    <source>
        <dbReference type="SAM" id="Phobius"/>
    </source>
</evidence>
<keyword evidence="1" id="KW-0472">Membrane</keyword>
<name>A0A2T1HZM5_9HYPH</name>
<gene>
    <name evidence="2" type="ORF">SLNSH_01340</name>
</gene>
<dbReference type="AlphaFoldDB" id="A0A2T1HZM5"/>
<proteinExistence type="predicted"/>
<organism evidence="2 3">
    <name type="scientific">Alsobacter soli</name>
    <dbReference type="NCBI Taxonomy" id="2109933"/>
    <lineage>
        <taxon>Bacteria</taxon>
        <taxon>Pseudomonadati</taxon>
        <taxon>Pseudomonadota</taxon>
        <taxon>Alphaproteobacteria</taxon>
        <taxon>Hyphomicrobiales</taxon>
        <taxon>Alsobacteraceae</taxon>
        <taxon>Alsobacter</taxon>
    </lineage>
</organism>
<evidence type="ECO:0008006" key="4">
    <source>
        <dbReference type="Google" id="ProtNLM"/>
    </source>
</evidence>
<accession>A0A2T1HZM5</accession>